<evidence type="ECO:0000256" key="4">
    <source>
        <dbReference type="ARBA" id="ARBA00022989"/>
    </source>
</evidence>
<dbReference type="EMBL" id="CAEZUM010000029">
    <property type="protein sequence ID" value="CAB4599442.1"/>
    <property type="molecule type" value="Genomic_DNA"/>
</dbReference>
<feature type="transmembrane region" description="Helical" evidence="6">
    <location>
        <begin position="219"/>
        <end position="237"/>
    </location>
</feature>
<evidence type="ECO:0000256" key="5">
    <source>
        <dbReference type="ARBA" id="ARBA00023136"/>
    </source>
</evidence>
<keyword evidence="2" id="KW-1003">Cell membrane</keyword>
<dbReference type="GO" id="GO:0022857">
    <property type="term" value="F:transmembrane transporter activity"/>
    <property type="evidence" value="ECO:0007669"/>
    <property type="project" value="InterPro"/>
</dbReference>
<feature type="transmembrane region" description="Helical" evidence="6">
    <location>
        <begin position="249"/>
        <end position="266"/>
    </location>
</feature>
<feature type="transmembrane region" description="Helical" evidence="6">
    <location>
        <begin position="48"/>
        <end position="66"/>
    </location>
</feature>
<feature type="transmembrane region" description="Helical" evidence="6">
    <location>
        <begin position="273"/>
        <end position="293"/>
    </location>
</feature>
<dbReference type="InterPro" id="IPR001851">
    <property type="entry name" value="ABC_transp_permease"/>
</dbReference>
<dbReference type="CDD" id="cd06579">
    <property type="entry name" value="TM_PBP1_transp_AraH_like"/>
    <property type="match status" value="1"/>
</dbReference>
<feature type="transmembrane region" description="Helical" evidence="6">
    <location>
        <begin position="97"/>
        <end position="119"/>
    </location>
</feature>
<keyword evidence="3 6" id="KW-0812">Transmembrane</keyword>
<evidence type="ECO:0000256" key="2">
    <source>
        <dbReference type="ARBA" id="ARBA00022475"/>
    </source>
</evidence>
<accession>A0A6J6GDT3</accession>
<dbReference type="PANTHER" id="PTHR32196">
    <property type="entry name" value="ABC TRANSPORTER PERMEASE PROTEIN YPHD-RELATED-RELATED"/>
    <property type="match status" value="1"/>
</dbReference>
<dbReference type="GO" id="GO:0005886">
    <property type="term" value="C:plasma membrane"/>
    <property type="evidence" value="ECO:0007669"/>
    <property type="project" value="UniProtKB-SubCell"/>
</dbReference>
<evidence type="ECO:0000256" key="6">
    <source>
        <dbReference type="SAM" id="Phobius"/>
    </source>
</evidence>
<feature type="transmembrane region" description="Helical" evidence="6">
    <location>
        <begin position="299"/>
        <end position="319"/>
    </location>
</feature>
<evidence type="ECO:0000256" key="1">
    <source>
        <dbReference type="ARBA" id="ARBA00004651"/>
    </source>
</evidence>
<evidence type="ECO:0000313" key="7">
    <source>
        <dbReference type="EMBL" id="CAB4599442.1"/>
    </source>
</evidence>
<sequence>MANQRFNISMKKFLSDPILGVIILLLLVGGVASFTVEVFFTLQNFTNFLSGSYFVMLLAMGMTVVLISGGIDLSIGAVMALCAGIVAKLALQGMSVPLVIVCALAVGAFVGCLNGLLVTVVGLPDFIATLAMSAFATGILFIWTKGTPIVGYMDETYKQIGGLAPIYREVTVPMVIAIVVAFALGAMLKKTKFGVHLFSVGSNRLATRQSGINVTKIRILAYVISGVCAALSGIIMAGRNTTVPPDLGGGYEVLAIAAALIGGASLMGGRGRILGAILGEVVLAMTINIINLLGVPSSYQKIFIGGILLLAVLVNQLVISSRTKILMRSTNKK</sequence>
<feature type="transmembrane region" description="Helical" evidence="6">
    <location>
        <begin position="166"/>
        <end position="188"/>
    </location>
</feature>
<feature type="transmembrane region" description="Helical" evidence="6">
    <location>
        <begin position="21"/>
        <end position="42"/>
    </location>
</feature>
<reference evidence="7" key="1">
    <citation type="submission" date="2020-05" db="EMBL/GenBank/DDBJ databases">
        <authorList>
            <person name="Chiriac C."/>
            <person name="Salcher M."/>
            <person name="Ghai R."/>
            <person name="Kavagutti S V."/>
        </authorList>
    </citation>
    <scope>NUCLEOTIDE SEQUENCE</scope>
</reference>
<keyword evidence="5 6" id="KW-0472">Membrane</keyword>
<feature type="transmembrane region" description="Helical" evidence="6">
    <location>
        <begin position="126"/>
        <end position="146"/>
    </location>
</feature>
<dbReference type="Pfam" id="PF02653">
    <property type="entry name" value="BPD_transp_2"/>
    <property type="match status" value="1"/>
</dbReference>
<protein>
    <submittedName>
        <fullName evidence="7">Unannotated protein</fullName>
    </submittedName>
</protein>
<proteinExistence type="predicted"/>
<dbReference type="EMBL" id="CAFAZW010000003">
    <property type="protein sequence ID" value="CAB4839991.1"/>
    <property type="molecule type" value="Genomic_DNA"/>
</dbReference>
<dbReference type="AlphaFoldDB" id="A0A6J6GDT3"/>
<evidence type="ECO:0000256" key="3">
    <source>
        <dbReference type="ARBA" id="ARBA00022692"/>
    </source>
</evidence>
<name>A0A6J6GDT3_9ZZZZ</name>
<organism evidence="7">
    <name type="scientific">freshwater metagenome</name>
    <dbReference type="NCBI Taxonomy" id="449393"/>
    <lineage>
        <taxon>unclassified sequences</taxon>
        <taxon>metagenomes</taxon>
        <taxon>ecological metagenomes</taxon>
    </lineage>
</organism>
<gene>
    <name evidence="7" type="ORF">UFOPK1824_00592</name>
    <name evidence="8" type="ORF">UFOPK3256_00255</name>
</gene>
<comment type="subcellular location">
    <subcellularLocation>
        <location evidence="1">Cell membrane</location>
        <topology evidence="1">Multi-pass membrane protein</topology>
    </subcellularLocation>
</comment>
<evidence type="ECO:0000313" key="8">
    <source>
        <dbReference type="EMBL" id="CAB4839991.1"/>
    </source>
</evidence>
<keyword evidence="4 6" id="KW-1133">Transmembrane helix</keyword>